<evidence type="ECO:0000256" key="3">
    <source>
        <dbReference type="ARBA" id="ARBA00022801"/>
    </source>
</evidence>
<dbReference type="GO" id="GO:0016787">
    <property type="term" value="F:hydrolase activity"/>
    <property type="evidence" value="ECO:0007669"/>
    <property type="project" value="UniProtKB-UniRule"/>
</dbReference>
<protein>
    <recommendedName>
        <fullName evidence="8">DNA 3'-5' helicase</fullName>
        <ecNumber evidence="8">5.6.2.4</ecNumber>
    </recommendedName>
</protein>
<dbReference type="GO" id="GO:0000725">
    <property type="term" value="P:recombinational repair"/>
    <property type="evidence" value="ECO:0007669"/>
    <property type="project" value="TreeGrafter"/>
</dbReference>
<evidence type="ECO:0000313" key="14">
    <source>
        <dbReference type="Proteomes" id="UP000295727"/>
    </source>
</evidence>
<dbReference type="OrthoDB" id="9806690at2"/>
<keyword evidence="6" id="KW-0413">Isomerase</keyword>
<dbReference type="InterPro" id="IPR014017">
    <property type="entry name" value="DNA_helicase_UvrD-like_C"/>
</dbReference>
<feature type="domain" description="UvrD-like helicase ATP-binding" evidence="11">
    <location>
        <begin position="196"/>
        <end position="497"/>
    </location>
</feature>
<dbReference type="GO" id="GO:0005829">
    <property type="term" value="C:cytosol"/>
    <property type="evidence" value="ECO:0007669"/>
    <property type="project" value="TreeGrafter"/>
</dbReference>
<proteinExistence type="inferred from homology"/>
<name>A0A4V1B0E5_9BURK</name>
<evidence type="ECO:0000259" key="11">
    <source>
        <dbReference type="PROSITE" id="PS51198"/>
    </source>
</evidence>
<evidence type="ECO:0000259" key="12">
    <source>
        <dbReference type="PROSITE" id="PS51217"/>
    </source>
</evidence>
<organism evidence="13 14">
    <name type="scientific">Paraburkholderia pallida</name>
    <dbReference type="NCBI Taxonomy" id="2547399"/>
    <lineage>
        <taxon>Bacteria</taxon>
        <taxon>Pseudomonadati</taxon>
        <taxon>Pseudomonadota</taxon>
        <taxon>Betaproteobacteria</taxon>
        <taxon>Burkholderiales</taxon>
        <taxon>Burkholderiaceae</taxon>
        <taxon>Paraburkholderia</taxon>
    </lineage>
</organism>
<dbReference type="KEGG" id="ppai:E1956_35210"/>
<dbReference type="RefSeq" id="WP_134758017.1">
    <property type="nucleotide sequence ID" value="NZ_CP038151.1"/>
</dbReference>
<dbReference type="CDD" id="cd17932">
    <property type="entry name" value="DEXQc_UvrD"/>
    <property type="match status" value="1"/>
</dbReference>
<comment type="similarity">
    <text evidence="1">Belongs to the helicase family. UvrD subfamily.</text>
</comment>
<keyword evidence="14" id="KW-1185">Reference proteome</keyword>
<dbReference type="EC" id="5.6.2.4" evidence="8"/>
<evidence type="ECO:0000256" key="10">
    <source>
        <dbReference type="PROSITE-ProRule" id="PRU00560"/>
    </source>
</evidence>
<dbReference type="PROSITE" id="PS51217">
    <property type="entry name" value="UVRD_HELICASE_CTER"/>
    <property type="match status" value="1"/>
</dbReference>
<gene>
    <name evidence="13" type="ORF">E1956_35210</name>
</gene>
<reference evidence="13 14" key="1">
    <citation type="submission" date="2019-03" db="EMBL/GenBank/DDBJ databases">
        <title>Paraburkholderia sp. 7MH5, isolated from subtropical forest soil.</title>
        <authorList>
            <person name="Gao Z.-H."/>
            <person name="Qiu L.-H."/>
        </authorList>
    </citation>
    <scope>NUCLEOTIDE SEQUENCE [LARGE SCALE GENOMIC DNA]</scope>
    <source>
        <strain evidence="13 14">7MH5</strain>
    </source>
</reference>
<feature type="domain" description="UvrD-like helicase C-terminal" evidence="12">
    <location>
        <begin position="502"/>
        <end position="779"/>
    </location>
</feature>
<evidence type="ECO:0000256" key="4">
    <source>
        <dbReference type="ARBA" id="ARBA00022806"/>
    </source>
</evidence>
<evidence type="ECO:0000256" key="6">
    <source>
        <dbReference type="ARBA" id="ARBA00023235"/>
    </source>
</evidence>
<dbReference type="GO" id="GO:0005524">
    <property type="term" value="F:ATP binding"/>
    <property type="evidence" value="ECO:0007669"/>
    <property type="project" value="UniProtKB-UniRule"/>
</dbReference>
<dbReference type="Gene3D" id="1.10.486.10">
    <property type="entry name" value="PCRA, domain 4"/>
    <property type="match status" value="1"/>
</dbReference>
<dbReference type="GO" id="GO:0043138">
    <property type="term" value="F:3'-5' DNA helicase activity"/>
    <property type="evidence" value="ECO:0007669"/>
    <property type="project" value="UniProtKB-EC"/>
</dbReference>
<evidence type="ECO:0000313" key="13">
    <source>
        <dbReference type="EMBL" id="QBR02493.1"/>
    </source>
</evidence>
<dbReference type="Gene3D" id="3.40.50.300">
    <property type="entry name" value="P-loop containing nucleotide triphosphate hydrolases"/>
    <property type="match status" value="2"/>
</dbReference>
<dbReference type="GO" id="GO:0033202">
    <property type="term" value="C:DNA helicase complex"/>
    <property type="evidence" value="ECO:0007669"/>
    <property type="project" value="TreeGrafter"/>
</dbReference>
<evidence type="ECO:0000256" key="8">
    <source>
        <dbReference type="ARBA" id="ARBA00034808"/>
    </source>
</evidence>
<dbReference type="EMBL" id="CP038151">
    <property type="protein sequence ID" value="QBR02493.1"/>
    <property type="molecule type" value="Genomic_DNA"/>
</dbReference>
<keyword evidence="5 10" id="KW-0067">ATP-binding</keyword>
<dbReference type="Gene3D" id="1.10.10.160">
    <property type="match status" value="1"/>
</dbReference>
<evidence type="ECO:0000256" key="5">
    <source>
        <dbReference type="ARBA" id="ARBA00022840"/>
    </source>
</evidence>
<dbReference type="GO" id="GO:0003677">
    <property type="term" value="F:DNA binding"/>
    <property type="evidence" value="ECO:0007669"/>
    <property type="project" value="InterPro"/>
</dbReference>
<accession>A0A4V1B0E5</accession>
<keyword evidence="3 10" id="KW-0378">Hydrolase</keyword>
<dbReference type="AlphaFoldDB" id="A0A4V1B0E5"/>
<dbReference type="InterPro" id="IPR014016">
    <property type="entry name" value="UvrD-like_ATP-bd"/>
</dbReference>
<dbReference type="InterPro" id="IPR013986">
    <property type="entry name" value="DExx_box_DNA_helicase_dom_sf"/>
</dbReference>
<keyword evidence="2 10" id="KW-0547">Nucleotide-binding</keyword>
<dbReference type="PANTHER" id="PTHR11070:SF55">
    <property type="entry name" value="DNA 3'-5' HELICASE"/>
    <property type="match status" value="1"/>
</dbReference>
<dbReference type="Pfam" id="PF12705">
    <property type="entry name" value="PDDEXK_1"/>
    <property type="match status" value="1"/>
</dbReference>
<sequence length="1143" mass="126113">MNSFRGARQRAADLHEKLVAGGVDPLDITALAEAATKDCQLEIVLLPAGHKQLKGAKGVLDPQSGDIYVEEGPSAIERAAIAAHEVGHACLHVEHLFCTEADTAGATAHPGSSRAGKLGDYGPHERRELEANVFARELLLPREFCRRLYLEQGMSVADICTATGLPGRLIKQQLLDALLLPPHPNPSGAPQAMNAVGLDPSQEAAVAHRSTPFQLIAGPGTGKTRTLIARILGLVADGELPESILVLTFSNKAAGEIMDRLQEALGENARKVWVGTFHSFGLDLVRRYYDRLDLPPDPPIYDRSDSIDALEELLPVLPLQHYYSLSDPAKVLKDVLVAISRAKDELIDPQAYRQLGEQMRSAAFASADPAAAEAADKSLEVATIYDEYQKMLRSHGAVDFGDLVMHPARLLANDAEVRQQVQERHRHVLVDEYQDVNYASVQLLKGIAGVGNRLWVVGDPRQSIYRFRGAAPANMSNFNADFTKAEQSRLEVNYRSTTEIVDAFVNFASSMGASRGILPLALEANTGDSNRPIYLTTAPTLEAEVDAIASNILARHKDGYSFSQQAVLCRTNSRLALIANGLEARGIPVLYLGSLFERSEIRDLLSLMSLVVERYAGGLIRVATMPRYQMSLEDVTAVIRHAQQNDLPPLGWLRPDTSIDSLSPEGLAALATLRQDLDSLPFESPWEFLSGYLLERSNIASDLATSQTAPDRMRAVAVWQFLEFLNQPAPKKAGHPVQQLLDRIRRLILLTEERDLRTVPDEAAHLDAVRLLTVHGSKGLEFDVVHLPGLSTSSVPSNKRPDRCPPPDGMISGYAGLTAKEARDVSHTDEEECLFFVALSRARQRLHLYRSETQKTQPRSPSHYLTRLGSKIKPAVAEPFASAIATEQSSQPRVRWPAQLTVSQTWLHSYNKCPRRFFYSYVVGILTAQRNSAFTRTHDCVHRLINWIGEHPEIGPADEAAVADEFERLWNERGPAGHAYADRYSALAYRMAQQLLAFKASAAISAAPHVNVPFASSATSIRVKGHDLTQVGGGPRTIRYVMTGRIPKKEDEELNATMYHLAGRQQFGSNYALEVVSLTTAERRVLETTDRKLQTRADKCKQMLYAMRRCEFPVNPDDMRCPRCPHFFICDATPGGEIDPKDT</sequence>
<dbReference type="Pfam" id="PF00580">
    <property type="entry name" value="UvrD-helicase"/>
    <property type="match status" value="1"/>
</dbReference>
<evidence type="ECO:0000256" key="7">
    <source>
        <dbReference type="ARBA" id="ARBA00034617"/>
    </source>
</evidence>
<dbReference type="Gene3D" id="1.10.10.2910">
    <property type="match status" value="1"/>
</dbReference>
<dbReference type="PROSITE" id="PS51198">
    <property type="entry name" value="UVRD_HELICASE_ATP_BIND"/>
    <property type="match status" value="1"/>
</dbReference>
<evidence type="ECO:0000256" key="9">
    <source>
        <dbReference type="ARBA" id="ARBA00048988"/>
    </source>
</evidence>
<dbReference type="Proteomes" id="UP000295727">
    <property type="component" value="Chromosome 4"/>
</dbReference>
<feature type="binding site" evidence="10">
    <location>
        <begin position="217"/>
        <end position="224"/>
    </location>
    <ligand>
        <name>ATP</name>
        <dbReference type="ChEBI" id="CHEBI:30616"/>
    </ligand>
</feature>
<comment type="catalytic activity">
    <reaction evidence="7">
        <text>Couples ATP hydrolysis with the unwinding of duplex DNA by translocating in the 3'-5' direction.</text>
        <dbReference type="EC" id="5.6.2.4"/>
    </reaction>
</comment>
<dbReference type="PANTHER" id="PTHR11070">
    <property type="entry name" value="UVRD / RECB / PCRA DNA HELICASE FAMILY MEMBER"/>
    <property type="match status" value="1"/>
</dbReference>
<dbReference type="InterPro" id="IPR000212">
    <property type="entry name" value="DNA_helicase_UvrD/REP"/>
</dbReference>
<comment type="catalytic activity">
    <reaction evidence="9">
        <text>ATP + H2O = ADP + phosphate + H(+)</text>
        <dbReference type="Rhea" id="RHEA:13065"/>
        <dbReference type="ChEBI" id="CHEBI:15377"/>
        <dbReference type="ChEBI" id="CHEBI:15378"/>
        <dbReference type="ChEBI" id="CHEBI:30616"/>
        <dbReference type="ChEBI" id="CHEBI:43474"/>
        <dbReference type="ChEBI" id="CHEBI:456216"/>
        <dbReference type="EC" id="5.6.2.4"/>
    </reaction>
</comment>
<dbReference type="InterPro" id="IPR027417">
    <property type="entry name" value="P-loop_NTPase"/>
</dbReference>
<dbReference type="SUPFAM" id="SSF52540">
    <property type="entry name" value="P-loop containing nucleoside triphosphate hydrolases"/>
    <property type="match status" value="1"/>
</dbReference>
<evidence type="ECO:0000256" key="1">
    <source>
        <dbReference type="ARBA" id="ARBA00009922"/>
    </source>
</evidence>
<dbReference type="InterPro" id="IPR038726">
    <property type="entry name" value="PDDEXK_AddAB-type"/>
</dbReference>
<keyword evidence="4 10" id="KW-0347">Helicase</keyword>
<dbReference type="Pfam" id="PF13361">
    <property type="entry name" value="UvrD_C"/>
    <property type="match status" value="1"/>
</dbReference>
<evidence type="ECO:0000256" key="2">
    <source>
        <dbReference type="ARBA" id="ARBA00022741"/>
    </source>
</evidence>